<dbReference type="STRING" id="290338.CKO_01114"/>
<accession>A8AFJ4</accession>
<reference evidence="1 2" key="1">
    <citation type="submission" date="2007-08" db="EMBL/GenBank/DDBJ databases">
        <authorList>
            <consortium name="The Citrobacter koseri Genome Sequencing Project"/>
            <person name="McClelland M."/>
            <person name="Sanderson E.K."/>
            <person name="Porwollik S."/>
            <person name="Spieth J."/>
            <person name="Clifton W.S."/>
            <person name="Latreille P."/>
            <person name="Courtney L."/>
            <person name="Wang C."/>
            <person name="Pepin K."/>
            <person name="Bhonagiri V."/>
            <person name="Nash W."/>
            <person name="Johnson M."/>
            <person name="Thiruvilangam P."/>
            <person name="Wilson R."/>
        </authorList>
    </citation>
    <scope>NUCLEOTIDE SEQUENCE [LARGE SCALE GENOMIC DNA]</scope>
    <source>
        <strain evidence="2">ATCC BAA-895 / CDC 4225-83 / SGSC4696</strain>
    </source>
</reference>
<protein>
    <submittedName>
        <fullName evidence="1">Uncharacterized protein</fullName>
    </submittedName>
</protein>
<dbReference type="AlphaFoldDB" id="A8AFJ4"/>
<evidence type="ECO:0000313" key="2">
    <source>
        <dbReference type="Proteomes" id="UP000008148"/>
    </source>
</evidence>
<dbReference type="HOGENOM" id="CLU_3267690_0_0_6"/>
<sequence length="41" mass="4699">MLNRLLYGALGQNHFRQCNKKSPAGESTRGLKVQKLFYNLC</sequence>
<evidence type="ECO:0000313" key="1">
    <source>
        <dbReference type="EMBL" id="ABV12257.1"/>
    </source>
</evidence>
<name>A8AFJ4_CITK8</name>
<proteinExistence type="predicted"/>
<dbReference type="Proteomes" id="UP000008148">
    <property type="component" value="Chromosome"/>
</dbReference>
<gene>
    <name evidence="1" type="ordered locus">CKO_01114</name>
</gene>
<dbReference type="KEGG" id="cko:CKO_01114"/>
<organism evidence="1 2">
    <name type="scientific">Citrobacter koseri (strain ATCC BAA-895 / CDC 4225-83 / SGSC4696)</name>
    <dbReference type="NCBI Taxonomy" id="290338"/>
    <lineage>
        <taxon>Bacteria</taxon>
        <taxon>Pseudomonadati</taxon>
        <taxon>Pseudomonadota</taxon>
        <taxon>Gammaproteobacteria</taxon>
        <taxon>Enterobacterales</taxon>
        <taxon>Enterobacteriaceae</taxon>
        <taxon>Citrobacter</taxon>
    </lineage>
</organism>
<keyword evidence="2" id="KW-1185">Reference proteome</keyword>
<dbReference type="EMBL" id="CP000822">
    <property type="protein sequence ID" value="ABV12257.1"/>
    <property type="molecule type" value="Genomic_DNA"/>
</dbReference>